<dbReference type="Proteomes" id="UP000176501">
    <property type="component" value="Unassembled WGS sequence"/>
</dbReference>
<evidence type="ECO:0000313" key="2">
    <source>
        <dbReference type="EMBL" id="OGL99154.1"/>
    </source>
</evidence>
<keyword evidence="1" id="KW-1133">Transmembrane helix</keyword>
<gene>
    <name evidence="2" type="ORF">A2304_03315</name>
</gene>
<feature type="transmembrane region" description="Helical" evidence="1">
    <location>
        <begin position="53"/>
        <end position="77"/>
    </location>
</feature>
<keyword evidence="1" id="KW-0812">Transmembrane</keyword>
<protein>
    <submittedName>
        <fullName evidence="2">Uncharacterized protein</fullName>
    </submittedName>
</protein>
<evidence type="ECO:0000256" key="1">
    <source>
        <dbReference type="SAM" id="Phobius"/>
    </source>
</evidence>
<evidence type="ECO:0000313" key="3">
    <source>
        <dbReference type="Proteomes" id="UP000176501"/>
    </source>
</evidence>
<accession>A0A1F7WAP5</accession>
<feature type="transmembrane region" description="Helical" evidence="1">
    <location>
        <begin position="12"/>
        <end position="33"/>
    </location>
</feature>
<dbReference type="EMBL" id="MGFE01000009">
    <property type="protein sequence ID" value="OGL99154.1"/>
    <property type="molecule type" value="Genomic_DNA"/>
</dbReference>
<name>A0A1F7WAP5_9BACT</name>
<comment type="caution">
    <text evidence="2">The sequence shown here is derived from an EMBL/GenBank/DDBJ whole genome shotgun (WGS) entry which is preliminary data.</text>
</comment>
<dbReference type="AlphaFoldDB" id="A0A1F7WAP5"/>
<sequence>MNRRQRKMGSIFFGLVYLMAGLTFMFYPVDIWGNKSTMWWLITTFSVGDPIMNVLWILVGSVGFLLTGGLLLVVPFLNTKS</sequence>
<reference evidence="2 3" key="1">
    <citation type="journal article" date="2016" name="Nat. Commun.">
        <title>Thousands of microbial genomes shed light on interconnected biogeochemical processes in an aquifer system.</title>
        <authorList>
            <person name="Anantharaman K."/>
            <person name="Brown C.T."/>
            <person name="Hug L.A."/>
            <person name="Sharon I."/>
            <person name="Castelle C.J."/>
            <person name="Probst A.J."/>
            <person name="Thomas B.C."/>
            <person name="Singh A."/>
            <person name="Wilkins M.J."/>
            <person name="Karaoz U."/>
            <person name="Brodie E.L."/>
            <person name="Williams K.H."/>
            <person name="Hubbard S.S."/>
            <person name="Banfield J.F."/>
        </authorList>
    </citation>
    <scope>NUCLEOTIDE SEQUENCE [LARGE SCALE GENOMIC DNA]</scope>
</reference>
<proteinExistence type="predicted"/>
<organism evidence="2 3">
    <name type="scientific">Candidatus Uhrbacteria bacterium RIFOXYB2_FULL_57_15</name>
    <dbReference type="NCBI Taxonomy" id="1802422"/>
    <lineage>
        <taxon>Bacteria</taxon>
        <taxon>Candidatus Uhriibacteriota</taxon>
    </lineage>
</organism>
<keyword evidence="1" id="KW-0472">Membrane</keyword>